<comment type="caution">
    <text evidence="13">The sequence shown here is derived from an EMBL/GenBank/DDBJ whole genome shotgun (WGS) entry which is preliminary data.</text>
</comment>
<evidence type="ECO:0000256" key="10">
    <source>
        <dbReference type="ARBA" id="ARBA00023143"/>
    </source>
</evidence>
<keyword evidence="11 12" id="KW-1006">Bacterial flagellum protein export</keyword>
<evidence type="ECO:0000256" key="5">
    <source>
        <dbReference type="ARBA" id="ARBA00022692"/>
    </source>
</evidence>
<keyword evidence="13" id="KW-0966">Cell projection</keyword>
<feature type="transmembrane region" description="Helical" evidence="12">
    <location>
        <begin position="50"/>
        <end position="74"/>
    </location>
</feature>
<evidence type="ECO:0000256" key="11">
    <source>
        <dbReference type="ARBA" id="ARBA00023225"/>
    </source>
</evidence>
<dbReference type="AlphaFoldDB" id="A0AA45C5E6"/>
<dbReference type="GO" id="GO:0044781">
    <property type="term" value="P:bacterial-type flagellum organization"/>
    <property type="evidence" value="ECO:0007669"/>
    <property type="project" value="UniProtKB-UniRule"/>
</dbReference>
<feature type="transmembrane region" description="Helical" evidence="12">
    <location>
        <begin position="9"/>
        <end position="30"/>
    </location>
</feature>
<name>A0AA45C5E6_9BACT</name>
<accession>A0AA45C5E6</accession>
<keyword evidence="13" id="KW-0969">Cilium</keyword>
<feature type="transmembrane region" description="Helical" evidence="12">
    <location>
        <begin position="232"/>
        <end position="252"/>
    </location>
</feature>
<comment type="function">
    <text evidence="12">Plays a role in the flagellum-specific transport system.</text>
</comment>
<keyword evidence="8 12" id="KW-1133">Transmembrane helix</keyword>
<reference evidence="13 14" key="1">
    <citation type="submission" date="2018-05" db="EMBL/GenBank/DDBJ databases">
        <title>Genomic Encyclopedia of Type Strains, Phase IV (KMG-IV): sequencing the most valuable type-strain genomes for metagenomic binning, comparative biology and taxonomic classification.</title>
        <authorList>
            <person name="Goeker M."/>
        </authorList>
    </citation>
    <scope>NUCLEOTIDE SEQUENCE [LARGE SCALE GENOMIC DNA]</scope>
    <source>
        <strain evidence="13 14">DSM 24906</strain>
    </source>
</reference>
<dbReference type="GO" id="GO:0005886">
    <property type="term" value="C:plasma membrane"/>
    <property type="evidence" value="ECO:0007669"/>
    <property type="project" value="UniProtKB-SubCell"/>
</dbReference>
<dbReference type="PRINTS" id="PR01302">
    <property type="entry name" value="TYPE3IMPPROT"/>
</dbReference>
<dbReference type="PANTHER" id="PTHR30587:SF0">
    <property type="entry name" value="FLAGELLAR BIOSYNTHETIC PROTEIN FLIP"/>
    <property type="match status" value="1"/>
</dbReference>
<keyword evidence="4 12" id="KW-1003">Cell membrane</keyword>
<evidence type="ECO:0000256" key="4">
    <source>
        <dbReference type="ARBA" id="ARBA00022475"/>
    </source>
</evidence>
<dbReference type="RefSeq" id="WP_109605751.1">
    <property type="nucleotide sequence ID" value="NZ_JAMHJO010000012.1"/>
</dbReference>
<dbReference type="EMBL" id="QGGI01000017">
    <property type="protein sequence ID" value="PWJ88738.1"/>
    <property type="molecule type" value="Genomic_DNA"/>
</dbReference>
<keyword evidence="13" id="KW-0282">Flagellum</keyword>
<evidence type="ECO:0000313" key="14">
    <source>
        <dbReference type="Proteomes" id="UP000245921"/>
    </source>
</evidence>
<sequence length="255" mass="28705">MKSILNKKIFIILFIIFINILSFSENIGLPDISIDIQQTQPNTLNPVLEIVLIITVISIAPGLLMLLTSFTRLVVTMGFLRQALGTRQAPPNQVLVALALFLTIMIMYPTFDRVYNEAIIPYNNQEIGYEEVIEKAYNPFKDFMLREIIDHKNQDNIILLANSTNTQIQNIEDTPFQILIPAFALSELEISFKMGLLLYIPFILVDMVVASILLSMGMIMIPPVLISLPFKIMLFIIVNGWDLVIGSLVRSFGGG</sequence>
<comment type="subcellular location">
    <subcellularLocation>
        <location evidence="12">Cell membrane</location>
        <topology evidence="12">Multi-pass membrane protein</topology>
    </subcellularLocation>
    <subcellularLocation>
        <location evidence="12">Bacterial flagellum basal body</location>
    </subcellularLocation>
</comment>
<evidence type="ECO:0000256" key="9">
    <source>
        <dbReference type="ARBA" id="ARBA00023136"/>
    </source>
</evidence>
<keyword evidence="14" id="KW-1185">Reference proteome</keyword>
<dbReference type="PROSITE" id="PS01061">
    <property type="entry name" value="FLIP_2"/>
    <property type="match status" value="1"/>
</dbReference>
<evidence type="ECO:0000256" key="12">
    <source>
        <dbReference type="RuleBase" id="RU362069"/>
    </source>
</evidence>
<evidence type="ECO:0000256" key="1">
    <source>
        <dbReference type="ARBA" id="ARBA00006257"/>
    </source>
</evidence>
<dbReference type="PANTHER" id="PTHR30587">
    <property type="entry name" value="FLAGELLAR BIOSYNTHETIC PROTEIN FLIP"/>
    <property type="match status" value="1"/>
</dbReference>
<feature type="transmembrane region" description="Helical" evidence="12">
    <location>
        <begin position="196"/>
        <end position="220"/>
    </location>
</feature>
<dbReference type="Proteomes" id="UP000245921">
    <property type="component" value="Unassembled WGS sequence"/>
</dbReference>
<keyword evidence="7 12" id="KW-0653">Protein transport</keyword>
<evidence type="ECO:0000256" key="2">
    <source>
        <dbReference type="ARBA" id="ARBA00021714"/>
    </source>
</evidence>
<gene>
    <name evidence="12" type="primary">fliP</name>
    <name evidence="13" type="ORF">C7380_11728</name>
</gene>
<proteinExistence type="inferred from homology"/>
<evidence type="ECO:0000256" key="3">
    <source>
        <dbReference type="ARBA" id="ARBA00022448"/>
    </source>
</evidence>
<evidence type="ECO:0000256" key="7">
    <source>
        <dbReference type="ARBA" id="ARBA00022927"/>
    </source>
</evidence>
<dbReference type="Pfam" id="PF00813">
    <property type="entry name" value="FliP"/>
    <property type="match status" value="1"/>
</dbReference>
<keyword evidence="6 12" id="KW-1005">Bacterial flagellum biogenesis</keyword>
<protein>
    <recommendedName>
        <fullName evidence="2 12">Flagellar biosynthetic protein FliP</fullName>
    </recommendedName>
</protein>
<evidence type="ECO:0000256" key="8">
    <source>
        <dbReference type="ARBA" id="ARBA00022989"/>
    </source>
</evidence>
<evidence type="ECO:0000313" key="13">
    <source>
        <dbReference type="EMBL" id="PWJ88738.1"/>
    </source>
</evidence>
<comment type="similarity">
    <text evidence="1 12">Belongs to the FliP/MopC/SpaP family.</text>
</comment>
<dbReference type="GO" id="GO:0009425">
    <property type="term" value="C:bacterial-type flagellum basal body"/>
    <property type="evidence" value="ECO:0007669"/>
    <property type="project" value="UniProtKB-SubCell"/>
</dbReference>
<dbReference type="InterPro" id="IPR005838">
    <property type="entry name" value="T3SS_IM_P"/>
</dbReference>
<keyword evidence="10" id="KW-0975">Bacterial flagellum</keyword>
<keyword evidence="3 12" id="KW-0813">Transport</keyword>
<keyword evidence="9 12" id="KW-0472">Membrane</keyword>
<dbReference type="NCBIfam" id="NF009438">
    <property type="entry name" value="PRK12797.1"/>
    <property type="match status" value="1"/>
</dbReference>
<keyword evidence="5 12" id="KW-0812">Transmembrane</keyword>
<organism evidence="13 14">
    <name type="scientific">Oceanotoga teriensis</name>
    <dbReference type="NCBI Taxonomy" id="515440"/>
    <lineage>
        <taxon>Bacteria</taxon>
        <taxon>Thermotogati</taxon>
        <taxon>Thermotogota</taxon>
        <taxon>Thermotogae</taxon>
        <taxon>Petrotogales</taxon>
        <taxon>Petrotogaceae</taxon>
        <taxon>Oceanotoga</taxon>
    </lineage>
</organism>
<dbReference type="GO" id="GO:0009306">
    <property type="term" value="P:protein secretion"/>
    <property type="evidence" value="ECO:0007669"/>
    <property type="project" value="UniProtKB-UniRule"/>
</dbReference>
<dbReference type="PRINTS" id="PR00951">
    <property type="entry name" value="FLGBIOSNFLIP"/>
</dbReference>
<dbReference type="NCBIfam" id="TIGR01103">
    <property type="entry name" value="fliP"/>
    <property type="match status" value="1"/>
</dbReference>
<evidence type="ECO:0000256" key="6">
    <source>
        <dbReference type="ARBA" id="ARBA00022795"/>
    </source>
</evidence>
<dbReference type="InterPro" id="IPR005837">
    <property type="entry name" value="FliP"/>
</dbReference>
<feature type="transmembrane region" description="Helical" evidence="12">
    <location>
        <begin position="94"/>
        <end position="111"/>
    </location>
</feature>